<keyword evidence="1" id="KW-0812">Transmembrane</keyword>
<evidence type="ECO:0000256" key="1">
    <source>
        <dbReference type="SAM" id="Phobius"/>
    </source>
</evidence>
<name>A0A494ZXB3_9BACI</name>
<dbReference type="OrthoDB" id="2360495at2"/>
<proteinExistence type="predicted"/>
<dbReference type="EMBL" id="RBZP01000014">
    <property type="protein sequence ID" value="RKQ31274.1"/>
    <property type="molecule type" value="Genomic_DNA"/>
</dbReference>
<accession>A0A494ZXB3</accession>
<dbReference type="AlphaFoldDB" id="A0A494ZXB3"/>
<keyword evidence="1" id="KW-0472">Membrane</keyword>
<dbReference type="InterPro" id="IPR021683">
    <property type="entry name" value="DUF3267"/>
</dbReference>
<gene>
    <name evidence="2" type="ORF">D8M06_14470</name>
</gene>
<sequence>MNCWKSIKLKKEFGHNRTLLISTLLGLLIFIVLYVPFSIYHGTNRSHDSGMIVFIIAMSFLPTLHSFVHILPLIMMKKRVKIAYKLKMKIFPIFTYYTKTHVTKKVSLIVLIAPTVMITLPGIISTYLFGEWYLYLLLFTCTHIGVTFIDFWYMSQIIKAPKKAFIQNDNDGYDILVKAH</sequence>
<feature type="transmembrane region" description="Helical" evidence="1">
    <location>
        <begin position="20"/>
        <end position="39"/>
    </location>
</feature>
<dbReference type="Pfam" id="PF11667">
    <property type="entry name" value="DUF3267"/>
    <property type="match status" value="1"/>
</dbReference>
<protein>
    <submittedName>
        <fullName evidence="2">DUF3267 domain-containing protein</fullName>
    </submittedName>
</protein>
<evidence type="ECO:0000313" key="2">
    <source>
        <dbReference type="EMBL" id="RKQ31274.1"/>
    </source>
</evidence>
<evidence type="ECO:0000313" key="3">
    <source>
        <dbReference type="Proteomes" id="UP000269301"/>
    </source>
</evidence>
<comment type="caution">
    <text evidence="2">The sequence shown here is derived from an EMBL/GenBank/DDBJ whole genome shotgun (WGS) entry which is preliminary data.</text>
</comment>
<keyword evidence="1" id="KW-1133">Transmembrane helix</keyword>
<reference evidence="2 3" key="1">
    <citation type="journal article" date="2016" name="Int. J. Syst. Evol. Microbiol.">
        <title>Oceanobacillus halophilus sp. nov., a novel moderately halophilic bacterium from a hypersaline lake.</title>
        <authorList>
            <person name="Amoozegar M.A."/>
            <person name="Bagheri M."/>
            <person name="Makhdoumi A."/>
            <person name="Nikou M.M."/>
            <person name="Fazeli S.A.S."/>
            <person name="Schumann P."/>
            <person name="Sproer C."/>
            <person name="Sanchez-Porro C."/>
            <person name="Ventosa A."/>
        </authorList>
    </citation>
    <scope>NUCLEOTIDE SEQUENCE [LARGE SCALE GENOMIC DNA]</scope>
    <source>
        <strain evidence="2 3">DSM 23996</strain>
    </source>
</reference>
<feature type="transmembrane region" description="Helical" evidence="1">
    <location>
        <begin position="51"/>
        <end position="75"/>
    </location>
</feature>
<dbReference type="Proteomes" id="UP000269301">
    <property type="component" value="Unassembled WGS sequence"/>
</dbReference>
<organism evidence="2 3">
    <name type="scientific">Oceanobacillus halophilus</name>
    <dbReference type="NCBI Taxonomy" id="930130"/>
    <lineage>
        <taxon>Bacteria</taxon>
        <taxon>Bacillati</taxon>
        <taxon>Bacillota</taxon>
        <taxon>Bacilli</taxon>
        <taxon>Bacillales</taxon>
        <taxon>Bacillaceae</taxon>
        <taxon>Oceanobacillus</taxon>
    </lineage>
</organism>
<feature type="transmembrane region" description="Helical" evidence="1">
    <location>
        <begin position="133"/>
        <end position="153"/>
    </location>
</feature>
<dbReference type="RefSeq" id="WP_121205139.1">
    <property type="nucleotide sequence ID" value="NZ_RBZP01000014.1"/>
</dbReference>
<keyword evidence="3" id="KW-1185">Reference proteome</keyword>
<feature type="transmembrane region" description="Helical" evidence="1">
    <location>
        <begin position="106"/>
        <end position="127"/>
    </location>
</feature>